<protein>
    <submittedName>
        <fullName evidence="2">C-lysozyme inhibitor</fullName>
    </submittedName>
</protein>
<dbReference type="InterPro" id="IPR036501">
    <property type="entry name" value="Inhibitor_vert_lysozyme_sf"/>
</dbReference>
<sequence length="154" mass="16274">MRSTHLFRGTISLALAACFVAAPALAAPNNPDDVIYPRDLLKAKPAQAKQYQNVVKPVASEHAWIGKGGTQTPVTEVSFGGTDYAVLSSCKPHDCANENLVVLLPGSNTAQGEAVGALVANTGDQGLGPARSTITWLGEPARDQRRFLGAYLFR</sequence>
<keyword evidence="1" id="KW-0732">Signal</keyword>
<dbReference type="RefSeq" id="WP_123657344.1">
    <property type="nucleotide sequence ID" value="NZ_AYKG01000009.1"/>
</dbReference>
<organism evidence="2 3">
    <name type="scientific">Salinisphaera japonica YTM-1</name>
    <dbReference type="NCBI Taxonomy" id="1209778"/>
    <lineage>
        <taxon>Bacteria</taxon>
        <taxon>Pseudomonadati</taxon>
        <taxon>Pseudomonadota</taxon>
        <taxon>Gammaproteobacteria</taxon>
        <taxon>Salinisphaerales</taxon>
        <taxon>Salinisphaeraceae</taxon>
        <taxon>Salinisphaera</taxon>
    </lineage>
</organism>
<dbReference type="Proteomes" id="UP000285310">
    <property type="component" value="Unassembled WGS sequence"/>
</dbReference>
<dbReference type="Pfam" id="PF08816">
    <property type="entry name" value="Ivy"/>
    <property type="match status" value="1"/>
</dbReference>
<comment type="caution">
    <text evidence="2">The sequence shown here is derived from an EMBL/GenBank/DDBJ whole genome shotgun (WGS) entry which is preliminary data.</text>
</comment>
<dbReference type="EMBL" id="AYKG01000009">
    <property type="protein sequence ID" value="ROO30823.1"/>
    <property type="molecule type" value="Genomic_DNA"/>
</dbReference>
<feature type="chain" id="PRO_5019437107" evidence="1">
    <location>
        <begin position="27"/>
        <end position="154"/>
    </location>
</feature>
<feature type="signal peptide" evidence="1">
    <location>
        <begin position="1"/>
        <end position="26"/>
    </location>
</feature>
<dbReference type="Gene3D" id="3.40.1420.10">
    <property type="entry name" value="Inhibitor of vertebrate lysozyme"/>
    <property type="match status" value="1"/>
</dbReference>
<dbReference type="OrthoDB" id="9033596at2"/>
<accession>A0A423PZ82</accession>
<dbReference type="InParanoid" id="A0A423PZ82"/>
<evidence type="ECO:0000313" key="3">
    <source>
        <dbReference type="Proteomes" id="UP000285310"/>
    </source>
</evidence>
<keyword evidence="3" id="KW-1185">Reference proteome</keyword>
<name>A0A423PZ82_9GAMM</name>
<proteinExistence type="predicted"/>
<dbReference type="AlphaFoldDB" id="A0A423PZ82"/>
<evidence type="ECO:0000256" key="1">
    <source>
        <dbReference type="SAM" id="SignalP"/>
    </source>
</evidence>
<gene>
    <name evidence="2" type="ORF">SAJA_03955</name>
</gene>
<reference evidence="2 3" key="1">
    <citation type="submission" date="2013-10" db="EMBL/GenBank/DDBJ databases">
        <title>Salinisphaera japonica YTM-1 Genome Sequencing.</title>
        <authorList>
            <person name="Lai Q."/>
            <person name="Li C."/>
            <person name="Shao Z."/>
        </authorList>
    </citation>
    <scope>NUCLEOTIDE SEQUENCE [LARGE SCALE GENOMIC DNA]</scope>
    <source>
        <strain evidence="2 3">YTM-1</strain>
    </source>
</reference>
<dbReference type="SUPFAM" id="SSF89872">
    <property type="entry name" value="Inhibitor of vertebrate lysozyme, Ivy"/>
    <property type="match status" value="1"/>
</dbReference>
<evidence type="ECO:0000313" key="2">
    <source>
        <dbReference type="EMBL" id="ROO30823.1"/>
    </source>
</evidence>